<proteinExistence type="predicted"/>
<evidence type="ECO:0008006" key="4">
    <source>
        <dbReference type="Google" id="ProtNLM"/>
    </source>
</evidence>
<organism evidence="2 3">
    <name type="scientific">Bacillus cereus</name>
    <dbReference type="NCBI Taxonomy" id="1396"/>
    <lineage>
        <taxon>Bacteria</taxon>
        <taxon>Bacillati</taxon>
        <taxon>Bacillota</taxon>
        <taxon>Bacilli</taxon>
        <taxon>Bacillales</taxon>
        <taxon>Bacillaceae</taxon>
        <taxon>Bacillus</taxon>
        <taxon>Bacillus cereus group</taxon>
    </lineage>
</organism>
<protein>
    <recommendedName>
        <fullName evidence="4">Lipoprotein</fullName>
    </recommendedName>
</protein>
<comment type="caution">
    <text evidence="2">The sequence shown here is derived from an EMBL/GenBank/DDBJ whole genome shotgun (WGS) entry which is preliminary data.</text>
</comment>
<evidence type="ECO:0000256" key="1">
    <source>
        <dbReference type="SAM" id="SignalP"/>
    </source>
</evidence>
<feature type="chain" id="PRO_5040904038" description="Lipoprotein" evidence="1">
    <location>
        <begin position="21"/>
        <end position="208"/>
    </location>
</feature>
<dbReference type="Proteomes" id="UP000308444">
    <property type="component" value="Unassembled WGS sequence"/>
</dbReference>
<accession>A0A9X9A7A2</accession>
<evidence type="ECO:0000313" key="3">
    <source>
        <dbReference type="Proteomes" id="UP000308444"/>
    </source>
</evidence>
<name>A0A9X9A7A2_BACCE</name>
<dbReference type="AlphaFoldDB" id="A0A9X9A7A2"/>
<gene>
    <name evidence="2" type="ORF">FC695_23335</name>
</gene>
<keyword evidence="1" id="KW-0732">Signal</keyword>
<dbReference type="EMBL" id="SZOH01001797">
    <property type="protein sequence ID" value="TKI99562.1"/>
    <property type="molecule type" value="Genomic_DNA"/>
</dbReference>
<sequence length="208" mass="24457">MKRKWILSGLVLSISTILLMGCQEKQNTNVQAKKDISEYKVLSNNWADYRVYADTNELEHSSPIIVRGEFTGKRSIKEWKDSETNEVVQKASESEMKINKIYKGNITSGATIKIYEPARFENSQFYSIEGYNVVQKNKEYVLFLRPSTEKDTYIIVGMYQGKYDMSNQKEAKEKRTIQKYKEIEQDEYFGDETERFNKLKNEVIQKYN</sequence>
<feature type="signal peptide" evidence="1">
    <location>
        <begin position="1"/>
        <end position="20"/>
    </location>
</feature>
<dbReference type="PROSITE" id="PS51257">
    <property type="entry name" value="PROKAR_LIPOPROTEIN"/>
    <property type="match status" value="1"/>
</dbReference>
<evidence type="ECO:0000313" key="2">
    <source>
        <dbReference type="EMBL" id="TKI99562.1"/>
    </source>
</evidence>
<reference evidence="2 3" key="1">
    <citation type="journal article" date="2019" name="Environ. Microbiol.">
        <title>An active ?-lactamase is a part of an orchestrated cell wall stress resistance network of Bacillus subtilis and related rhizosphere species.</title>
        <authorList>
            <person name="Bucher T."/>
            <person name="Keren-Paz A."/>
            <person name="Hausser J."/>
            <person name="Olender T."/>
            <person name="Cytryn E."/>
            <person name="Kolodkin-Gal I."/>
        </authorList>
    </citation>
    <scope>NUCLEOTIDE SEQUENCE [LARGE SCALE GENOMIC DNA]</scope>
    <source>
        <strain evidence="2 3">I32</strain>
    </source>
</reference>